<proteinExistence type="predicted"/>
<sequence length="127" mass="14309">MYDMRLTSLTLFSMFSRMSRRRSLRTGPASGWAARHSHRTQMDAVWFFVLRLSVGCIRQGPCDWSASSGVGKVEGCEWIVACCVSEPRSWDSDHVAEKTPRMLGFSLAFVELNASSRSSGRWLSRLA</sequence>
<dbReference type="Proteomes" id="UP000124292">
    <property type="component" value="Genome"/>
</dbReference>
<protein>
    <submittedName>
        <fullName evidence="1">JM141</fullName>
    </submittedName>
</protein>
<name>G9JME9_9GAMA</name>
<evidence type="ECO:0000313" key="2">
    <source>
        <dbReference type="EMBL" id="AEW87836.1"/>
    </source>
</evidence>
<dbReference type="KEGG" id="vg:3416512"/>
<gene>
    <name evidence="1" type="ORF">JM141</name>
</gene>
<accession>G9JME9</accession>
<organism evidence="1 4">
    <name type="scientific">Macaca fuscata rhadinovirus</name>
    <dbReference type="NCBI Taxonomy" id="272551"/>
    <lineage>
        <taxon>Viruses</taxon>
        <taxon>Duplodnaviria</taxon>
        <taxon>Heunggongvirae</taxon>
        <taxon>Peploviricota</taxon>
        <taxon>Herviviricetes</taxon>
        <taxon>Herpesvirales</taxon>
        <taxon>Orthoherpesviridae</taxon>
        <taxon>Gammaherpesvirinae</taxon>
        <taxon>Rhadinovirus</taxon>
        <taxon>Rhadinovirus macacinegamma11</taxon>
        <taxon>macacine gammaherpesvirus 11</taxon>
    </lineage>
</organism>
<dbReference type="EMBL" id="JN885136">
    <property type="protein sequence ID" value="AEW87666.1"/>
    <property type="molecule type" value="Genomic_DNA"/>
</dbReference>
<evidence type="ECO:0000313" key="4">
    <source>
        <dbReference type="Proteomes" id="UP000133219"/>
    </source>
</evidence>
<reference evidence="3 4" key="1">
    <citation type="journal article" date="2013" name="J. Virol.">
        <title>Genomic characterization of Japanese macaque rhadinovirus, a novel herpesvirus isolated from a nonhuman primate with a spontaneous inflammatory demyelinating disease.</title>
        <authorList>
            <person name="Estep R.D."/>
            <person name="Hansen S.G."/>
            <person name="Rogers K.S."/>
            <person name="Axthelm M.K."/>
            <person name="Wong S.W."/>
        </authorList>
    </citation>
    <scope>NUCLEOTIDE SEQUENCE [LARGE SCALE GENOMIC DNA]</scope>
    <source>
        <strain evidence="2">12E2</strain>
        <strain evidence="1">3A1</strain>
    </source>
</reference>
<evidence type="ECO:0000313" key="3">
    <source>
        <dbReference type="Proteomes" id="UP000124292"/>
    </source>
</evidence>
<dbReference type="Proteomes" id="UP000133219">
    <property type="component" value="Segment"/>
</dbReference>
<dbReference type="EMBL" id="JN885137">
    <property type="protein sequence ID" value="AEW87836.1"/>
    <property type="molecule type" value="Genomic_DNA"/>
</dbReference>
<dbReference type="RefSeq" id="YP_238444.1">
    <property type="nucleotide sequence ID" value="NC_007016.1"/>
</dbReference>
<evidence type="ECO:0000313" key="1">
    <source>
        <dbReference type="EMBL" id="AEW87666.1"/>
    </source>
</evidence>
<dbReference type="GeneID" id="3416512"/>